<organism evidence="13 14">
    <name type="scientific">Oscillochloris trichoides DG-6</name>
    <dbReference type="NCBI Taxonomy" id="765420"/>
    <lineage>
        <taxon>Bacteria</taxon>
        <taxon>Bacillati</taxon>
        <taxon>Chloroflexota</taxon>
        <taxon>Chloroflexia</taxon>
        <taxon>Chloroflexales</taxon>
        <taxon>Chloroflexineae</taxon>
        <taxon>Oscillochloridaceae</taxon>
        <taxon>Oscillochloris</taxon>
    </lineage>
</organism>
<dbReference type="PROSITE" id="PS00379">
    <property type="entry name" value="CDP_ALCOHOL_P_TRANSF"/>
    <property type="match status" value="1"/>
</dbReference>
<dbReference type="HOGENOM" id="CLU_051314_6_3_0"/>
<dbReference type="Proteomes" id="UP000054010">
    <property type="component" value="Unassembled WGS sequence"/>
</dbReference>
<evidence type="ECO:0000313" key="14">
    <source>
        <dbReference type="Proteomes" id="UP000054010"/>
    </source>
</evidence>
<comment type="similarity">
    <text evidence="2 11">Belongs to the CDP-alcohol phosphatidyltransferase class-I family.</text>
</comment>
<dbReference type="Gene3D" id="1.20.120.1760">
    <property type="match status" value="1"/>
</dbReference>
<keyword evidence="9" id="KW-0594">Phospholipid biosynthesis</keyword>
<evidence type="ECO:0000256" key="2">
    <source>
        <dbReference type="ARBA" id="ARBA00010441"/>
    </source>
</evidence>
<keyword evidence="6 12" id="KW-1133">Transmembrane helix</keyword>
<protein>
    <submittedName>
        <fullName evidence="13">CDP-alcohol phosphatidyltransferase</fullName>
    </submittedName>
</protein>
<name>E1IAZ5_9CHLR</name>
<dbReference type="InterPro" id="IPR050324">
    <property type="entry name" value="CDP-alcohol_PTase-I"/>
</dbReference>
<evidence type="ECO:0000256" key="10">
    <source>
        <dbReference type="ARBA" id="ARBA00023264"/>
    </source>
</evidence>
<reference evidence="13 14" key="1">
    <citation type="journal article" date="2011" name="J. Bacteriol.">
        <title>Draft genome sequence of the anoxygenic filamentous phototrophic bacterium Oscillochloris trichoides subsp. DG-6.</title>
        <authorList>
            <person name="Kuznetsov B.B."/>
            <person name="Ivanovsky R.N."/>
            <person name="Keppen O.I."/>
            <person name="Sukhacheva M.V."/>
            <person name="Bumazhkin B.K."/>
            <person name="Patutina E.O."/>
            <person name="Beletsky A.V."/>
            <person name="Mardanov A.V."/>
            <person name="Baslerov R.V."/>
            <person name="Panteleeva A.N."/>
            <person name="Kolganova T.V."/>
            <person name="Ravin N.V."/>
            <person name="Skryabin K.G."/>
        </authorList>
    </citation>
    <scope>NUCLEOTIDE SEQUENCE [LARGE SCALE GENOMIC DNA]</scope>
    <source>
        <strain evidence="13 14">DG-6</strain>
    </source>
</reference>
<evidence type="ECO:0000256" key="5">
    <source>
        <dbReference type="ARBA" id="ARBA00022692"/>
    </source>
</evidence>
<dbReference type="InterPro" id="IPR043130">
    <property type="entry name" value="CDP-OH_PTrfase_TM_dom"/>
</dbReference>
<evidence type="ECO:0000256" key="4">
    <source>
        <dbReference type="ARBA" id="ARBA00022679"/>
    </source>
</evidence>
<evidence type="ECO:0000256" key="11">
    <source>
        <dbReference type="RuleBase" id="RU003750"/>
    </source>
</evidence>
<comment type="caution">
    <text evidence="13">The sequence shown here is derived from an EMBL/GenBank/DDBJ whole genome shotgun (WGS) entry which is preliminary data.</text>
</comment>
<dbReference type="PANTHER" id="PTHR14269">
    <property type="entry name" value="CDP-DIACYLGLYCEROL--GLYCEROL-3-PHOSPHATE 3-PHOSPHATIDYLTRANSFERASE-RELATED"/>
    <property type="match status" value="1"/>
</dbReference>
<evidence type="ECO:0000256" key="8">
    <source>
        <dbReference type="ARBA" id="ARBA00023136"/>
    </source>
</evidence>
<dbReference type="GO" id="GO:0046474">
    <property type="term" value="P:glycerophospholipid biosynthetic process"/>
    <property type="evidence" value="ECO:0007669"/>
    <property type="project" value="TreeGrafter"/>
</dbReference>
<keyword evidence="5 12" id="KW-0812">Transmembrane</keyword>
<dbReference type="AlphaFoldDB" id="E1IAZ5"/>
<keyword evidence="8 12" id="KW-0472">Membrane</keyword>
<comment type="subcellular location">
    <subcellularLocation>
        <location evidence="1">Membrane</location>
        <topology evidence="1">Multi-pass membrane protein</topology>
    </subcellularLocation>
</comment>
<keyword evidence="14" id="KW-1185">Reference proteome</keyword>
<dbReference type="GO" id="GO:0016020">
    <property type="term" value="C:membrane"/>
    <property type="evidence" value="ECO:0007669"/>
    <property type="project" value="UniProtKB-SubCell"/>
</dbReference>
<dbReference type="EMBL" id="ADVR01000008">
    <property type="protein sequence ID" value="EFO81641.1"/>
    <property type="molecule type" value="Genomic_DNA"/>
</dbReference>
<evidence type="ECO:0000313" key="13">
    <source>
        <dbReference type="EMBL" id="EFO81641.1"/>
    </source>
</evidence>
<evidence type="ECO:0000256" key="9">
    <source>
        <dbReference type="ARBA" id="ARBA00023209"/>
    </source>
</evidence>
<feature type="transmembrane region" description="Helical" evidence="12">
    <location>
        <begin position="153"/>
        <end position="173"/>
    </location>
</feature>
<dbReference type="Pfam" id="PF01066">
    <property type="entry name" value="CDP-OH_P_transf"/>
    <property type="match status" value="1"/>
</dbReference>
<gene>
    <name evidence="13" type="ORF">OSCT_0496</name>
</gene>
<dbReference type="PANTHER" id="PTHR14269:SF62">
    <property type="entry name" value="CDP-DIACYLGLYCEROL--GLYCEROL-3-PHOSPHATE 3-PHOSPHATIDYLTRANSFERASE 1, CHLOROPLASTIC"/>
    <property type="match status" value="1"/>
</dbReference>
<dbReference type="OrthoDB" id="9796672at2"/>
<dbReference type="eggNOG" id="COG0558">
    <property type="taxonomic scope" value="Bacteria"/>
</dbReference>
<feature type="transmembrane region" description="Helical" evidence="12">
    <location>
        <begin position="99"/>
        <end position="118"/>
    </location>
</feature>
<feature type="transmembrane region" description="Helical" evidence="12">
    <location>
        <begin position="12"/>
        <end position="33"/>
    </location>
</feature>
<evidence type="ECO:0000256" key="6">
    <source>
        <dbReference type="ARBA" id="ARBA00022989"/>
    </source>
</evidence>
<keyword evidence="7" id="KW-0443">Lipid metabolism</keyword>
<keyword evidence="10" id="KW-1208">Phospholipid metabolism</keyword>
<dbReference type="PIRSF" id="PIRSF000847">
    <property type="entry name" value="Phos_ph_gly_syn"/>
    <property type="match status" value="1"/>
</dbReference>
<keyword evidence="4 11" id="KW-0808">Transferase</keyword>
<evidence type="ECO:0000256" key="1">
    <source>
        <dbReference type="ARBA" id="ARBA00004141"/>
    </source>
</evidence>
<dbReference type="GO" id="GO:0008444">
    <property type="term" value="F:CDP-diacylglycerol-glycerol-3-phosphate 3-phosphatidyltransferase activity"/>
    <property type="evidence" value="ECO:0007669"/>
    <property type="project" value="InterPro"/>
</dbReference>
<dbReference type="STRING" id="765420.OSCT_0496"/>
<dbReference type="InterPro" id="IPR000462">
    <property type="entry name" value="CDP-OH_P_trans"/>
</dbReference>
<proteinExistence type="inferred from homology"/>
<sequence length="191" mass="20775">MDNVKIEAKELLYPSNLLTISRLLLLPVTLFYLGCPERRREALACLALTMFTDAIDGPIARSRGEVSRLGELLDPIADKLVLDSTAIILSRTRGFPWPITGLLLFRDIGILLAALVVLGRRAKITTAQSSGKATTVALTAATLGYVADGPRIGRPLLWLAMIPFGISFVQYGVRFIRLMRGQNHPSGSNSA</sequence>
<dbReference type="InterPro" id="IPR004570">
    <property type="entry name" value="Phosphatidylglycerol_P_synth"/>
</dbReference>
<dbReference type="InterPro" id="IPR048254">
    <property type="entry name" value="CDP_ALCOHOL_P_TRANSF_CS"/>
</dbReference>
<keyword evidence="3" id="KW-0444">Lipid biosynthesis</keyword>
<evidence type="ECO:0000256" key="12">
    <source>
        <dbReference type="SAM" id="Phobius"/>
    </source>
</evidence>
<accession>E1IAZ5</accession>
<evidence type="ECO:0000256" key="3">
    <source>
        <dbReference type="ARBA" id="ARBA00022516"/>
    </source>
</evidence>
<evidence type="ECO:0000256" key="7">
    <source>
        <dbReference type="ARBA" id="ARBA00023098"/>
    </source>
</evidence>